<proteinExistence type="predicted"/>
<dbReference type="GeneID" id="28825929"/>
<keyword evidence="2" id="KW-1185">Reference proteome</keyword>
<name>A0A132B826_MOLSC</name>
<gene>
    <name evidence="1" type="ORF">LY89DRAFT_690986</name>
</gene>
<evidence type="ECO:0008006" key="3">
    <source>
        <dbReference type="Google" id="ProtNLM"/>
    </source>
</evidence>
<dbReference type="EMBL" id="KQ947435">
    <property type="protein sequence ID" value="KUJ08552.1"/>
    <property type="molecule type" value="Genomic_DNA"/>
</dbReference>
<evidence type="ECO:0000313" key="2">
    <source>
        <dbReference type="Proteomes" id="UP000070700"/>
    </source>
</evidence>
<dbReference type="OrthoDB" id="2349272at2759"/>
<dbReference type="RefSeq" id="XP_018062907.1">
    <property type="nucleotide sequence ID" value="XM_018216203.1"/>
</dbReference>
<dbReference type="InParanoid" id="A0A132B826"/>
<sequence length="220" mass="22763">MAALAGVVLSNPTPSPIFGQISTRDSAVTAAAALLQIAPTSGSCSGAPAAGECATNVQAAPYLISAMQQYSIYNLHEVAAVLSVIAYESGEFKYNINHYPGTPGQGTRNMQMASFNLMYAKSIPALATSLSAITTADSTSGLSTDQVNAIRVLVLPDEYTWASGAWFYSTQCSSSVKSAVQAGGQAGWDAYLGCIGATDSSESSARLAYWTRANTAFGLS</sequence>
<dbReference type="AlphaFoldDB" id="A0A132B826"/>
<accession>A0A132B826</accession>
<reference evidence="1 2" key="1">
    <citation type="submission" date="2015-10" db="EMBL/GenBank/DDBJ databases">
        <title>Full genome of DAOMC 229536 Phialocephala scopiformis, a fungal endophyte of spruce producing the potent anti-insectan compound rugulosin.</title>
        <authorList>
            <consortium name="DOE Joint Genome Institute"/>
            <person name="Walker A.K."/>
            <person name="Frasz S.L."/>
            <person name="Seifert K.A."/>
            <person name="Miller J.D."/>
            <person name="Mondo S.J."/>
            <person name="Labutti K."/>
            <person name="Lipzen A."/>
            <person name="Dockter R."/>
            <person name="Kennedy M."/>
            <person name="Grigoriev I.V."/>
            <person name="Spatafora J.W."/>
        </authorList>
    </citation>
    <scope>NUCLEOTIDE SEQUENCE [LARGE SCALE GENOMIC DNA]</scope>
    <source>
        <strain evidence="1 2">CBS 120377</strain>
    </source>
</reference>
<dbReference type="Proteomes" id="UP000070700">
    <property type="component" value="Unassembled WGS sequence"/>
</dbReference>
<protein>
    <recommendedName>
        <fullName evidence="3">Transglycosylase SLT domain-containing protein</fullName>
    </recommendedName>
</protein>
<evidence type="ECO:0000313" key="1">
    <source>
        <dbReference type="EMBL" id="KUJ08552.1"/>
    </source>
</evidence>
<dbReference type="KEGG" id="psco:LY89DRAFT_690986"/>
<organism evidence="1 2">
    <name type="scientific">Mollisia scopiformis</name>
    <name type="common">Conifer needle endophyte fungus</name>
    <name type="synonym">Phialocephala scopiformis</name>
    <dbReference type="NCBI Taxonomy" id="149040"/>
    <lineage>
        <taxon>Eukaryota</taxon>
        <taxon>Fungi</taxon>
        <taxon>Dikarya</taxon>
        <taxon>Ascomycota</taxon>
        <taxon>Pezizomycotina</taxon>
        <taxon>Leotiomycetes</taxon>
        <taxon>Helotiales</taxon>
        <taxon>Mollisiaceae</taxon>
        <taxon>Mollisia</taxon>
    </lineage>
</organism>